<keyword evidence="4" id="KW-0143">Chaperone</keyword>
<proteinExistence type="predicted"/>
<dbReference type="AlphaFoldDB" id="A0A9D9IB97"/>
<gene>
    <name evidence="6" type="ORF">IAA72_05535</name>
</gene>
<keyword evidence="5" id="KW-0676">Redox-active center</keyword>
<dbReference type="GO" id="GO:0051082">
    <property type="term" value="F:unfolded protein binding"/>
    <property type="evidence" value="ECO:0007669"/>
    <property type="project" value="InterPro"/>
</dbReference>
<organism evidence="6 7">
    <name type="scientific">Candidatus Ornithospirochaeta stercoravium</name>
    <dbReference type="NCBI Taxonomy" id="2840897"/>
    <lineage>
        <taxon>Bacteria</taxon>
        <taxon>Pseudomonadati</taxon>
        <taxon>Spirochaetota</taxon>
        <taxon>Spirochaetia</taxon>
        <taxon>Spirochaetales</taxon>
        <taxon>Spirochaetaceae</taxon>
        <taxon>Spirochaetaceae incertae sedis</taxon>
        <taxon>Candidatus Ornithospirochaeta</taxon>
    </lineage>
</organism>
<keyword evidence="1" id="KW-0963">Cytoplasm</keyword>
<evidence type="ECO:0000256" key="1">
    <source>
        <dbReference type="ARBA" id="ARBA00022490"/>
    </source>
</evidence>
<dbReference type="PANTHER" id="PTHR30111:SF1">
    <property type="entry name" value="33 KDA CHAPERONIN"/>
    <property type="match status" value="1"/>
</dbReference>
<dbReference type="PANTHER" id="PTHR30111">
    <property type="entry name" value="33 KDA CHAPERONIN"/>
    <property type="match status" value="1"/>
</dbReference>
<keyword evidence="2" id="KW-0862">Zinc</keyword>
<accession>A0A9D9IB97</accession>
<comment type="caution">
    <text evidence="6">The sequence shown here is derived from an EMBL/GenBank/DDBJ whole genome shotgun (WGS) entry which is preliminary data.</text>
</comment>
<dbReference type="Gene3D" id="3.55.30.10">
    <property type="entry name" value="Hsp33 domain"/>
    <property type="match status" value="1"/>
</dbReference>
<dbReference type="EMBL" id="JADIMF010000084">
    <property type="protein sequence ID" value="MBO8469227.1"/>
    <property type="molecule type" value="Genomic_DNA"/>
</dbReference>
<dbReference type="SUPFAM" id="SSF118352">
    <property type="entry name" value="HSP33 redox switch-like"/>
    <property type="match status" value="1"/>
</dbReference>
<reference evidence="6" key="2">
    <citation type="journal article" date="2021" name="PeerJ">
        <title>Extensive microbial diversity within the chicken gut microbiome revealed by metagenomics and culture.</title>
        <authorList>
            <person name="Gilroy R."/>
            <person name="Ravi A."/>
            <person name="Getino M."/>
            <person name="Pursley I."/>
            <person name="Horton D.L."/>
            <person name="Alikhan N.F."/>
            <person name="Baker D."/>
            <person name="Gharbi K."/>
            <person name="Hall N."/>
            <person name="Watson M."/>
            <person name="Adriaenssens E.M."/>
            <person name="Foster-Nyarko E."/>
            <person name="Jarju S."/>
            <person name="Secka A."/>
            <person name="Antonio M."/>
            <person name="Oren A."/>
            <person name="Chaudhuri R.R."/>
            <person name="La Ragione R."/>
            <person name="Hildebrand F."/>
            <person name="Pallen M.J."/>
        </authorList>
    </citation>
    <scope>NUCLEOTIDE SEQUENCE</scope>
    <source>
        <strain evidence="6">14700</strain>
    </source>
</reference>
<sequence>MISRAIEDTELQEHISSLPADGREVFLLSDGNIRLSSVSATTMLNKMKANHNTGFIETYVLGQAYIAAALLSSVVKGKDRVQMDIECGGPIKGLSVESWASGAVRGFLRNNPIPLSKPLENLDTSPLFGPGFMTITKILEGSKAPFSGQIMLEYGNIAKDLALYFSQSEQTPSLFYLSIRFDDKGRVWGAGGIFIQALPGCPENILEELQAKAAELTNMGLFLSEGRSAKEYVEEEFGKWKPEHIGHTPIGFSCPCSRDHFRSYLSALPENDRKAILEGEFPLVLECLNCGTDYSFDKAEIEKLFMEEK</sequence>
<dbReference type="GO" id="GO:0044183">
    <property type="term" value="F:protein folding chaperone"/>
    <property type="evidence" value="ECO:0007669"/>
    <property type="project" value="TreeGrafter"/>
</dbReference>
<dbReference type="InterPro" id="IPR016153">
    <property type="entry name" value="Heat_shock_Hsp33_N"/>
</dbReference>
<evidence type="ECO:0000313" key="6">
    <source>
        <dbReference type="EMBL" id="MBO8469227.1"/>
    </source>
</evidence>
<dbReference type="Pfam" id="PF01430">
    <property type="entry name" value="HSP33"/>
    <property type="match status" value="1"/>
</dbReference>
<reference evidence="6" key="1">
    <citation type="submission" date="2020-10" db="EMBL/GenBank/DDBJ databases">
        <authorList>
            <person name="Gilroy R."/>
        </authorList>
    </citation>
    <scope>NUCLEOTIDE SEQUENCE</scope>
    <source>
        <strain evidence="6">14700</strain>
    </source>
</reference>
<protein>
    <submittedName>
        <fullName evidence="6">Hsp33 family molecular chaperone HslO</fullName>
    </submittedName>
</protein>
<dbReference type="Gene3D" id="3.90.1280.10">
    <property type="entry name" value="HSP33 redox switch-like"/>
    <property type="match status" value="1"/>
</dbReference>
<evidence type="ECO:0000256" key="3">
    <source>
        <dbReference type="ARBA" id="ARBA00023157"/>
    </source>
</evidence>
<evidence type="ECO:0000256" key="5">
    <source>
        <dbReference type="ARBA" id="ARBA00023284"/>
    </source>
</evidence>
<dbReference type="GO" id="GO:0042026">
    <property type="term" value="P:protein refolding"/>
    <property type="evidence" value="ECO:0007669"/>
    <property type="project" value="TreeGrafter"/>
</dbReference>
<evidence type="ECO:0000256" key="2">
    <source>
        <dbReference type="ARBA" id="ARBA00022833"/>
    </source>
</evidence>
<dbReference type="PIRSF" id="PIRSF005261">
    <property type="entry name" value="Heat_shock_Hsp33"/>
    <property type="match status" value="1"/>
</dbReference>
<evidence type="ECO:0000313" key="7">
    <source>
        <dbReference type="Proteomes" id="UP000810292"/>
    </source>
</evidence>
<dbReference type="Proteomes" id="UP000810292">
    <property type="component" value="Unassembled WGS sequence"/>
</dbReference>
<dbReference type="InterPro" id="IPR016154">
    <property type="entry name" value="Heat_shock_Hsp33_C"/>
</dbReference>
<dbReference type="InterPro" id="IPR000397">
    <property type="entry name" value="Heat_shock_Hsp33"/>
</dbReference>
<dbReference type="SUPFAM" id="SSF64397">
    <property type="entry name" value="Hsp33 domain"/>
    <property type="match status" value="1"/>
</dbReference>
<evidence type="ECO:0000256" key="4">
    <source>
        <dbReference type="ARBA" id="ARBA00023186"/>
    </source>
</evidence>
<name>A0A9D9IB97_9SPIO</name>
<dbReference type="GO" id="GO:0005737">
    <property type="term" value="C:cytoplasm"/>
    <property type="evidence" value="ECO:0007669"/>
    <property type="project" value="InterPro"/>
</dbReference>
<keyword evidence="3" id="KW-1015">Disulfide bond</keyword>